<evidence type="ECO:0000313" key="2">
    <source>
        <dbReference type="Proteomes" id="UP001631969"/>
    </source>
</evidence>
<name>A0ACC7P008_9BACL</name>
<sequence>MDSTERSQICPWCQTEIVWDPEFGPEDTCPHCLNELGGYRSLKLKINQEDGELSLEEPDRHEHDHSGHTHHHHQHDEDDDELEVDDLLDDYTVDPLPDDYAERVIAVMDQQELAPECPNCHELMLHAGVRVVGSSEFKPVSPAPLGMPFLPEPYAVDVFVCPSCFKTDEYLTKQTKEEMMQIFVPGAKD</sequence>
<gene>
    <name evidence="1" type="ORF">ACI1P1_04925</name>
</gene>
<reference evidence="1" key="1">
    <citation type="submission" date="2024-12" db="EMBL/GenBank/DDBJ databases">
        <authorList>
            <person name="Wu N."/>
        </authorList>
    </citation>
    <scope>NUCLEOTIDE SEQUENCE</scope>
    <source>
        <strain evidence="1">P15</strain>
    </source>
</reference>
<protein>
    <submittedName>
        <fullName evidence="1">Uncharacterized protein</fullName>
    </submittedName>
</protein>
<keyword evidence="2" id="KW-1185">Reference proteome</keyword>
<comment type="caution">
    <text evidence="1">The sequence shown here is derived from an EMBL/GenBank/DDBJ whole genome shotgun (WGS) entry which is preliminary data.</text>
</comment>
<proteinExistence type="predicted"/>
<organism evidence="1 2">
    <name type="scientific">Paenibacillus mesotrionivorans</name>
    <dbReference type="NCBI Taxonomy" id="3160968"/>
    <lineage>
        <taxon>Bacteria</taxon>
        <taxon>Bacillati</taxon>
        <taxon>Bacillota</taxon>
        <taxon>Bacilli</taxon>
        <taxon>Bacillales</taxon>
        <taxon>Paenibacillaceae</taxon>
        <taxon>Paenibacillus</taxon>
    </lineage>
</organism>
<evidence type="ECO:0000313" key="1">
    <source>
        <dbReference type="EMBL" id="MFM9327642.1"/>
    </source>
</evidence>
<dbReference type="Proteomes" id="UP001631969">
    <property type="component" value="Unassembled WGS sequence"/>
</dbReference>
<accession>A0ACC7P008</accession>
<dbReference type="EMBL" id="JBJURJ010000003">
    <property type="protein sequence ID" value="MFM9327642.1"/>
    <property type="molecule type" value="Genomic_DNA"/>
</dbReference>